<reference evidence="1 2" key="1">
    <citation type="journal article" date="2019" name="Sci. Rep.">
        <title>Orb-weaving spider Araneus ventricosus genome elucidates the spidroin gene catalogue.</title>
        <authorList>
            <person name="Kono N."/>
            <person name="Nakamura H."/>
            <person name="Ohtoshi R."/>
            <person name="Moran D.A.P."/>
            <person name="Shinohara A."/>
            <person name="Yoshida Y."/>
            <person name="Fujiwara M."/>
            <person name="Mori M."/>
            <person name="Tomita M."/>
            <person name="Arakawa K."/>
        </authorList>
    </citation>
    <scope>NUCLEOTIDE SEQUENCE [LARGE SCALE GENOMIC DNA]</scope>
</reference>
<protein>
    <submittedName>
        <fullName evidence="1">Uncharacterized protein</fullName>
    </submittedName>
</protein>
<sequence>MSVDIKSIDFIPVILSLHTPIRVGEHRFRRHFGSDVPCTHTDSCCVSCVGRHYAGFTSEKKGTKPREHRPTEIGVCARDSRITCATGYAGKACKEQ</sequence>
<proteinExistence type="predicted"/>
<keyword evidence="2" id="KW-1185">Reference proteome</keyword>
<evidence type="ECO:0000313" key="1">
    <source>
        <dbReference type="EMBL" id="GBN20785.1"/>
    </source>
</evidence>
<dbReference type="Proteomes" id="UP000499080">
    <property type="component" value="Unassembled WGS sequence"/>
</dbReference>
<gene>
    <name evidence="1" type="ORF">AVEN_114357_1</name>
</gene>
<dbReference type="EMBL" id="BGPR01006659">
    <property type="protein sequence ID" value="GBN20785.1"/>
    <property type="molecule type" value="Genomic_DNA"/>
</dbReference>
<name>A0A4Y2M193_ARAVE</name>
<evidence type="ECO:0000313" key="2">
    <source>
        <dbReference type="Proteomes" id="UP000499080"/>
    </source>
</evidence>
<comment type="caution">
    <text evidence="1">The sequence shown here is derived from an EMBL/GenBank/DDBJ whole genome shotgun (WGS) entry which is preliminary data.</text>
</comment>
<organism evidence="1 2">
    <name type="scientific">Araneus ventricosus</name>
    <name type="common">Orbweaver spider</name>
    <name type="synonym">Epeira ventricosa</name>
    <dbReference type="NCBI Taxonomy" id="182803"/>
    <lineage>
        <taxon>Eukaryota</taxon>
        <taxon>Metazoa</taxon>
        <taxon>Ecdysozoa</taxon>
        <taxon>Arthropoda</taxon>
        <taxon>Chelicerata</taxon>
        <taxon>Arachnida</taxon>
        <taxon>Araneae</taxon>
        <taxon>Araneomorphae</taxon>
        <taxon>Entelegynae</taxon>
        <taxon>Araneoidea</taxon>
        <taxon>Araneidae</taxon>
        <taxon>Araneus</taxon>
    </lineage>
</organism>
<accession>A0A4Y2M193</accession>
<dbReference type="AlphaFoldDB" id="A0A4Y2M193"/>